<feature type="compositionally biased region" description="Polar residues" evidence="2">
    <location>
        <begin position="19"/>
        <end position="29"/>
    </location>
</feature>
<feature type="chain" id="PRO_5028131543" evidence="3">
    <location>
        <begin position="21"/>
        <end position="415"/>
    </location>
</feature>
<feature type="compositionally biased region" description="Basic and acidic residues" evidence="2">
    <location>
        <begin position="30"/>
        <end position="44"/>
    </location>
</feature>
<dbReference type="GO" id="GO:0004252">
    <property type="term" value="F:serine-type endopeptidase activity"/>
    <property type="evidence" value="ECO:0007669"/>
    <property type="project" value="TreeGrafter"/>
</dbReference>
<dbReference type="GO" id="GO:0051117">
    <property type="term" value="F:ATPase binding"/>
    <property type="evidence" value="ECO:0007669"/>
    <property type="project" value="TreeGrafter"/>
</dbReference>
<evidence type="ECO:0000256" key="3">
    <source>
        <dbReference type="SAM" id="SignalP"/>
    </source>
</evidence>
<feature type="region of interest" description="Disordered" evidence="2">
    <location>
        <begin position="19"/>
        <end position="44"/>
    </location>
</feature>
<accession>A0A6S6TL17</accession>
<organism evidence="4">
    <name type="scientific">uncultured Sulfurovum sp</name>
    <dbReference type="NCBI Taxonomy" id="269237"/>
    <lineage>
        <taxon>Bacteria</taxon>
        <taxon>Pseudomonadati</taxon>
        <taxon>Campylobacterota</taxon>
        <taxon>Epsilonproteobacteria</taxon>
        <taxon>Campylobacterales</taxon>
        <taxon>Sulfurovaceae</taxon>
        <taxon>Sulfurovum</taxon>
        <taxon>environmental samples</taxon>
    </lineage>
</organism>
<name>A0A6S6TL17_9BACT</name>
<keyword evidence="4" id="KW-0378">Hydrolase</keyword>
<dbReference type="Gene3D" id="3.90.226.10">
    <property type="entry name" value="2-enoyl-CoA Hydratase, Chain A, domain 1"/>
    <property type="match status" value="1"/>
</dbReference>
<dbReference type="InterPro" id="IPR029045">
    <property type="entry name" value="ClpP/crotonase-like_dom_sf"/>
</dbReference>
<evidence type="ECO:0000256" key="2">
    <source>
        <dbReference type="SAM" id="MobiDB-lite"/>
    </source>
</evidence>
<feature type="coiled-coil region" evidence="1">
    <location>
        <begin position="69"/>
        <end position="96"/>
    </location>
</feature>
<gene>
    <name evidence="4" type="ORF">HELGO_WM7120</name>
</gene>
<dbReference type="GO" id="GO:0009368">
    <property type="term" value="C:endopeptidase Clp complex"/>
    <property type="evidence" value="ECO:0007669"/>
    <property type="project" value="TreeGrafter"/>
</dbReference>
<protein>
    <submittedName>
        <fullName evidence="4">ATP-dependent Clp protease proteolytic subunit</fullName>
    </submittedName>
</protein>
<dbReference type="InterPro" id="IPR023562">
    <property type="entry name" value="ClpP/TepA"/>
</dbReference>
<dbReference type="SUPFAM" id="SSF52096">
    <property type="entry name" value="ClpP/crotonase"/>
    <property type="match status" value="1"/>
</dbReference>
<proteinExistence type="predicted"/>
<dbReference type="GO" id="GO:0006515">
    <property type="term" value="P:protein quality control for misfolded or incompletely synthesized proteins"/>
    <property type="evidence" value="ECO:0007669"/>
    <property type="project" value="TreeGrafter"/>
</dbReference>
<dbReference type="GO" id="GO:0004176">
    <property type="term" value="F:ATP-dependent peptidase activity"/>
    <property type="evidence" value="ECO:0007669"/>
    <property type="project" value="TreeGrafter"/>
</dbReference>
<keyword evidence="3" id="KW-0732">Signal</keyword>
<keyword evidence="1" id="KW-0175">Coiled coil</keyword>
<dbReference type="PANTHER" id="PTHR10381">
    <property type="entry name" value="ATP-DEPENDENT CLP PROTEASE PROTEOLYTIC SUBUNIT"/>
    <property type="match status" value="1"/>
</dbReference>
<evidence type="ECO:0000256" key="1">
    <source>
        <dbReference type="SAM" id="Coils"/>
    </source>
</evidence>
<dbReference type="EMBL" id="CACVAP010000083">
    <property type="protein sequence ID" value="CAA6815568.1"/>
    <property type="molecule type" value="Genomic_DNA"/>
</dbReference>
<dbReference type="Pfam" id="PF00574">
    <property type="entry name" value="CLP_protease"/>
    <property type="match status" value="1"/>
</dbReference>
<evidence type="ECO:0000313" key="4">
    <source>
        <dbReference type="EMBL" id="CAA6815568.1"/>
    </source>
</evidence>
<dbReference type="AlphaFoldDB" id="A0A6S6TL17"/>
<reference evidence="4" key="1">
    <citation type="submission" date="2020-01" db="EMBL/GenBank/DDBJ databases">
        <authorList>
            <person name="Meier V. D."/>
            <person name="Meier V D."/>
        </authorList>
    </citation>
    <scope>NUCLEOTIDE SEQUENCE</scope>
    <source>
        <strain evidence="4">HLG_WM_MAG_06</strain>
    </source>
</reference>
<sequence>MNYKLSLVTLLLLNTLNASMDHSNSNENNTSKERSNEFSEDPETKALELKERKLSLNNTLKEEALKSKHAALLTKLQELKWEKELLSEEFALKELETKTSNYEVKVKYEKEIEALEYLARVETINDERANAKIEKEKQERELEISKLKSQIEVFENTKIREKYVNSKPVYLENPLTKENKLVISDRRISINGTIRKSMADEITKKINYFNNKDKKQPIFMVIDRSPGGSALAGYMILKAMKGSEAPIYVVLRGYAASMAAIIVTLADKSFAYAHSTILHHQPLSVAYGNLTEQEEQLKRLESWWIEFGGATADKMGITLDEFKAAMYKNSSNGDWQELAVNAQKLKWVNHIVDTIVDTSVLEEPKKKEPKKRSLLSLSNFEETVNEKGASVVYLPRLSPSDSYFLHNPSGYYQFR</sequence>
<feature type="coiled-coil region" evidence="1">
    <location>
        <begin position="121"/>
        <end position="157"/>
    </location>
</feature>
<dbReference type="PANTHER" id="PTHR10381:SF11">
    <property type="entry name" value="ATP-DEPENDENT CLP PROTEASE PROTEOLYTIC SUBUNIT, MITOCHONDRIAL"/>
    <property type="match status" value="1"/>
</dbReference>
<feature type="signal peptide" evidence="3">
    <location>
        <begin position="1"/>
        <end position="20"/>
    </location>
</feature>
<keyword evidence="4" id="KW-0645">Protease</keyword>